<gene>
    <name evidence="2" type="ORF">J0M35_20470</name>
</gene>
<reference evidence="2" key="1">
    <citation type="submission" date="2021-02" db="EMBL/GenBank/DDBJ databases">
        <title>Genome-Resolved Metagenomics of a Microbial Community Performing Photosynthetic Biological Nutrient Removal.</title>
        <authorList>
            <person name="Mcdaniel E.A."/>
        </authorList>
    </citation>
    <scope>NUCLEOTIDE SEQUENCE</scope>
    <source>
        <strain evidence="2">UWPOB_OBS1</strain>
    </source>
</reference>
<name>A0A8J7TN17_9BACT</name>
<organism evidence="2 3">
    <name type="scientific">Candidatus Obscuribacter phosphatis</name>
    <dbReference type="NCBI Taxonomy" id="1906157"/>
    <lineage>
        <taxon>Bacteria</taxon>
        <taxon>Bacillati</taxon>
        <taxon>Candidatus Melainabacteria</taxon>
        <taxon>Candidatus Obscuribacterales</taxon>
        <taxon>Candidatus Obscuribacteraceae</taxon>
        <taxon>Candidatus Obscuribacter</taxon>
    </lineage>
</organism>
<feature type="domain" description="NadR/Ttd14 AAA" evidence="1">
    <location>
        <begin position="2"/>
        <end position="156"/>
    </location>
</feature>
<keyword evidence="2" id="KW-0547">Nucleotide-binding</keyword>
<dbReference type="Proteomes" id="UP000664277">
    <property type="component" value="Unassembled WGS sequence"/>
</dbReference>
<dbReference type="AlphaFoldDB" id="A0A8J7TN17"/>
<protein>
    <submittedName>
        <fullName evidence="2">ATP-binding protein</fullName>
    </submittedName>
</protein>
<dbReference type="GO" id="GO:0005524">
    <property type="term" value="F:ATP binding"/>
    <property type="evidence" value="ECO:0007669"/>
    <property type="project" value="UniProtKB-KW"/>
</dbReference>
<evidence type="ECO:0000259" key="1">
    <source>
        <dbReference type="Pfam" id="PF13521"/>
    </source>
</evidence>
<proteinExistence type="predicted"/>
<dbReference type="Pfam" id="PF13521">
    <property type="entry name" value="AAA_28"/>
    <property type="match status" value="1"/>
</dbReference>
<keyword evidence="2" id="KW-0067">ATP-binding</keyword>
<dbReference type="InterPro" id="IPR027417">
    <property type="entry name" value="P-loop_NTPase"/>
</dbReference>
<accession>A0A8J7TN17</accession>
<dbReference type="SUPFAM" id="SSF52540">
    <property type="entry name" value="P-loop containing nucleoside triphosphate hydrolases"/>
    <property type="match status" value="1"/>
</dbReference>
<comment type="caution">
    <text evidence="2">The sequence shown here is derived from an EMBL/GenBank/DDBJ whole genome shotgun (WGS) entry which is preliminary data.</text>
</comment>
<dbReference type="InterPro" id="IPR038727">
    <property type="entry name" value="NadR/Ttd14_AAA_dom"/>
</dbReference>
<evidence type="ECO:0000313" key="2">
    <source>
        <dbReference type="EMBL" id="MBN8662755.1"/>
    </source>
</evidence>
<dbReference type="EMBL" id="JAFLCK010000052">
    <property type="protein sequence ID" value="MBN8662755.1"/>
    <property type="molecule type" value="Genomic_DNA"/>
</dbReference>
<dbReference type="Gene3D" id="3.40.50.300">
    <property type="entry name" value="P-loop containing nucleotide triphosphate hydrolases"/>
    <property type="match status" value="1"/>
</dbReference>
<sequence>MKFVITGGPSVGKTTIVTGLQNLGYKVVHEIATRLIQEGRILPWVDRQKFQQEVLRRQQSAEAAILDFDKPVILDRGLFDGEAYYLYDKLPVPAAFSNLDAGQYAAAFLIEPLNFFEETDVRRENLAFTKEISVILEHCYESRNVKVVRIPAMPPTERIQFVMQKIEEIKKDQVVSLEQAVNKASFYLSPQAAAFALPY</sequence>
<evidence type="ECO:0000313" key="3">
    <source>
        <dbReference type="Proteomes" id="UP000664277"/>
    </source>
</evidence>